<evidence type="ECO:0000313" key="3">
    <source>
        <dbReference type="Proteomes" id="UP001549773"/>
    </source>
</evidence>
<feature type="transmembrane region" description="Helical" evidence="1">
    <location>
        <begin position="21"/>
        <end position="42"/>
    </location>
</feature>
<organism evidence="2 3">
    <name type="scientific">Sediminicola luteus</name>
    <dbReference type="NCBI Taxonomy" id="319238"/>
    <lineage>
        <taxon>Bacteria</taxon>
        <taxon>Pseudomonadati</taxon>
        <taxon>Bacteroidota</taxon>
        <taxon>Flavobacteriia</taxon>
        <taxon>Flavobacteriales</taxon>
        <taxon>Flavobacteriaceae</taxon>
        <taxon>Sediminicola</taxon>
    </lineage>
</organism>
<dbReference type="Pfam" id="PF19578">
    <property type="entry name" value="DUF6090"/>
    <property type="match status" value="1"/>
</dbReference>
<comment type="caution">
    <text evidence="2">The sequence shown here is derived from an EMBL/GenBank/DDBJ whole genome shotgun (WGS) entry which is preliminary data.</text>
</comment>
<reference evidence="2 3" key="1">
    <citation type="submission" date="2024-07" db="EMBL/GenBank/DDBJ databases">
        <title>The genome sequence of type strain Sediminicola luteus GDMCC 1.2596T.</title>
        <authorList>
            <person name="Liu Y."/>
        </authorList>
    </citation>
    <scope>NUCLEOTIDE SEQUENCE [LARGE SCALE GENOMIC DNA]</scope>
    <source>
        <strain evidence="2 3">GDMCC 1.2596</strain>
    </source>
</reference>
<proteinExistence type="predicted"/>
<dbReference type="Proteomes" id="UP001549773">
    <property type="component" value="Unassembled WGS sequence"/>
</dbReference>
<dbReference type="EMBL" id="JBEWYP010000006">
    <property type="protein sequence ID" value="MET7029914.1"/>
    <property type="molecule type" value="Genomic_DNA"/>
</dbReference>
<keyword evidence="1" id="KW-1133">Transmembrane helix</keyword>
<protein>
    <submittedName>
        <fullName evidence="2">DUF6090 family protein</fullName>
    </submittedName>
</protein>
<keyword evidence="3" id="KW-1185">Reference proteome</keyword>
<gene>
    <name evidence="2" type="ORF">ABXZ32_10930</name>
</gene>
<keyword evidence="1" id="KW-0812">Transmembrane</keyword>
<evidence type="ECO:0000256" key="1">
    <source>
        <dbReference type="SAM" id="Phobius"/>
    </source>
</evidence>
<accession>A0ABV2TXB8</accession>
<keyword evidence="1" id="KW-0472">Membrane</keyword>
<evidence type="ECO:0000313" key="2">
    <source>
        <dbReference type="EMBL" id="MET7029914.1"/>
    </source>
</evidence>
<sequence>MIKFFRRIRQRLLSENKFSKYLIYAIGEIILVVIGILIALALNNWNSDSKAKTQELSLLAEMRENLESDLIDCQYNIRVNERLHISNKLVLQELEARNPFHDSLKLHYGRLWGGTTQTMNTSAYDNLNSIGFDLIRNNSLRRSITVLYSERYPYLKRLESDFDNKIQMNEMLPQINAKIVIDSMWQSGYPIDFNALMNDDAFKGLLRNNIFVRSFMIGKYTDIENQLKDLLGKIERELESRQR</sequence>
<dbReference type="RefSeq" id="WP_354618715.1">
    <property type="nucleotide sequence ID" value="NZ_JBEWYP010000006.1"/>
</dbReference>
<name>A0ABV2TXB8_9FLAO</name>
<dbReference type="InterPro" id="IPR045749">
    <property type="entry name" value="DUF6090"/>
</dbReference>